<evidence type="ECO:0000256" key="8">
    <source>
        <dbReference type="SAM" id="Phobius"/>
    </source>
</evidence>
<dbReference type="RefSeq" id="WP_101893632.1">
    <property type="nucleotide sequence ID" value="NZ_CP022684.1"/>
</dbReference>
<evidence type="ECO:0000256" key="6">
    <source>
        <dbReference type="ARBA" id="ARBA00023033"/>
    </source>
</evidence>
<evidence type="ECO:0000256" key="5">
    <source>
        <dbReference type="ARBA" id="ARBA00023004"/>
    </source>
</evidence>
<evidence type="ECO:0008006" key="11">
    <source>
        <dbReference type="Google" id="ProtNLM"/>
    </source>
</evidence>
<dbReference type="GO" id="GO:0006744">
    <property type="term" value="P:ubiquinone biosynthetic process"/>
    <property type="evidence" value="ECO:0007669"/>
    <property type="project" value="UniProtKB-KW"/>
</dbReference>
<dbReference type="AlphaFoldDB" id="A0A2K9LIW2"/>
<keyword evidence="3" id="KW-0479">Metal-binding</keyword>
<feature type="transmembrane region" description="Helical" evidence="8">
    <location>
        <begin position="64"/>
        <end position="87"/>
    </location>
</feature>
<evidence type="ECO:0000256" key="3">
    <source>
        <dbReference type="ARBA" id="ARBA00022723"/>
    </source>
</evidence>
<evidence type="ECO:0000256" key="7">
    <source>
        <dbReference type="ARBA" id="ARBA00023136"/>
    </source>
</evidence>
<name>A0A2K9LIW2_9GAMM</name>
<evidence type="ECO:0000313" key="10">
    <source>
        <dbReference type="Proteomes" id="UP000235116"/>
    </source>
</evidence>
<proteinExistence type="predicted"/>
<dbReference type="Proteomes" id="UP000235116">
    <property type="component" value="Chromosome"/>
</dbReference>
<sequence>MSIEKELRIMHACELGAAGVYRGHKCVARYFFRANLSNLDNMRFHEKDHASIFRNLLKERDARLCFAHQLFFIGGLFYGVIIGLLGLKAIGTSTYTIEEIVNGEFELALIKLESDSSICTKIRAIQLEEQQHRDSGKELAGNNYALFGVVERIAKTGAYTAKYLASSL</sequence>
<keyword evidence="7 8" id="KW-0472">Membrane</keyword>
<keyword evidence="8" id="KW-0812">Transmembrane</keyword>
<keyword evidence="10" id="KW-1185">Reference proteome</keyword>
<dbReference type="GO" id="GO:0008682">
    <property type="term" value="F:3-demethoxyubiquinol 3-hydroxylase activity"/>
    <property type="evidence" value="ECO:0007669"/>
    <property type="project" value="TreeGrafter"/>
</dbReference>
<evidence type="ECO:0000256" key="4">
    <source>
        <dbReference type="ARBA" id="ARBA00023002"/>
    </source>
</evidence>
<dbReference type="SUPFAM" id="SSF47240">
    <property type="entry name" value="Ferritin-like"/>
    <property type="match status" value="1"/>
</dbReference>
<dbReference type="KEGG" id="kak:Kalk_07660"/>
<dbReference type="PANTHER" id="PTHR11237">
    <property type="entry name" value="COENZYME Q10 BIOSYNTHESIS PROTEIN 7"/>
    <property type="match status" value="1"/>
</dbReference>
<protein>
    <recommendedName>
        <fullName evidence="11">Demethoxyubiquinone hydroxylase family protein</fullName>
    </recommendedName>
</protein>
<evidence type="ECO:0000256" key="2">
    <source>
        <dbReference type="ARBA" id="ARBA00022688"/>
    </source>
</evidence>
<dbReference type="OrthoDB" id="7559360at2"/>
<evidence type="ECO:0000313" key="9">
    <source>
        <dbReference type="EMBL" id="AUM12296.1"/>
    </source>
</evidence>
<keyword evidence="5" id="KW-0408">Iron</keyword>
<organism evidence="9 10">
    <name type="scientific">Ketobacter alkanivorans</name>
    <dbReference type="NCBI Taxonomy" id="1917421"/>
    <lineage>
        <taxon>Bacteria</taxon>
        <taxon>Pseudomonadati</taxon>
        <taxon>Pseudomonadota</taxon>
        <taxon>Gammaproteobacteria</taxon>
        <taxon>Pseudomonadales</taxon>
        <taxon>Ketobacteraceae</taxon>
        <taxon>Ketobacter</taxon>
    </lineage>
</organism>
<keyword evidence="2" id="KW-0831">Ubiquinone biosynthesis</keyword>
<dbReference type="InterPro" id="IPR011566">
    <property type="entry name" value="Ubq_synth_Coq7"/>
</dbReference>
<dbReference type="EMBL" id="CP022684">
    <property type="protein sequence ID" value="AUM12296.1"/>
    <property type="molecule type" value="Genomic_DNA"/>
</dbReference>
<dbReference type="InterPro" id="IPR009078">
    <property type="entry name" value="Ferritin-like_SF"/>
</dbReference>
<comment type="pathway">
    <text evidence="1">Cofactor biosynthesis; ubiquinone biosynthesis.</text>
</comment>
<keyword evidence="4" id="KW-0560">Oxidoreductase</keyword>
<dbReference type="PANTHER" id="PTHR11237:SF4">
    <property type="entry name" value="5-DEMETHOXYUBIQUINONE HYDROXYLASE, MITOCHONDRIAL"/>
    <property type="match status" value="1"/>
</dbReference>
<keyword evidence="6" id="KW-0503">Monooxygenase</keyword>
<gene>
    <name evidence="9" type="ORF">Kalk_07660</name>
</gene>
<accession>A0A2K9LIW2</accession>
<evidence type="ECO:0000256" key="1">
    <source>
        <dbReference type="ARBA" id="ARBA00004749"/>
    </source>
</evidence>
<keyword evidence="8" id="KW-1133">Transmembrane helix</keyword>
<reference evidence="10" key="1">
    <citation type="submission" date="2017-08" db="EMBL/GenBank/DDBJ databases">
        <title>Direct submision.</title>
        <authorList>
            <person name="Kim S.-J."/>
            <person name="Rhee S.-K."/>
        </authorList>
    </citation>
    <scope>NUCLEOTIDE SEQUENCE [LARGE SCALE GENOMIC DNA]</scope>
    <source>
        <strain evidence="10">GI5</strain>
    </source>
</reference>
<dbReference type="GO" id="GO:0046872">
    <property type="term" value="F:metal ion binding"/>
    <property type="evidence" value="ECO:0007669"/>
    <property type="project" value="UniProtKB-KW"/>
</dbReference>
<dbReference type="Pfam" id="PF03232">
    <property type="entry name" value="COQ7"/>
    <property type="match status" value="1"/>
</dbReference>